<accession>A0ABV2L5M4</accession>
<dbReference type="Proteomes" id="UP001549145">
    <property type="component" value="Unassembled WGS sequence"/>
</dbReference>
<evidence type="ECO:0000313" key="3">
    <source>
        <dbReference type="Proteomes" id="UP001549145"/>
    </source>
</evidence>
<dbReference type="Pfam" id="PF04664">
    <property type="entry name" value="OGFr_N"/>
    <property type="match status" value="1"/>
</dbReference>
<reference evidence="2 3" key="1">
    <citation type="submission" date="2024-06" db="EMBL/GenBank/DDBJ databases">
        <title>Genomic Encyclopedia of Type Strains, Phase IV (KMG-IV): sequencing the most valuable type-strain genomes for metagenomic binning, comparative biology and taxonomic classification.</title>
        <authorList>
            <person name="Goeker M."/>
        </authorList>
    </citation>
    <scope>NUCLEOTIDE SEQUENCE [LARGE SCALE GENOMIC DNA]</scope>
    <source>
        <strain evidence="2 3">DSM 21331</strain>
    </source>
</reference>
<evidence type="ECO:0000259" key="1">
    <source>
        <dbReference type="Pfam" id="PF04664"/>
    </source>
</evidence>
<sequence length="154" mass="16730">MSQYPIQAFLAGTGRDGAGRVLKDILAYDDPHIEGVHDFIQWCFPLHEASLAVPGAPVLSRAEAEAIRSDPAALSGLRAALGRMTRFYAETDGWLRAYDHNHLRITRILSALSDFLGPEPAAEFHAFVTARNAKAGGPVNATSLRYWNSALRGA</sequence>
<protein>
    <recommendedName>
        <fullName evidence="1">Opioid growth factor receptor (OGFr) conserved domain-containing protein</fullName>
    </recommendedName>
</protein>
<comment type="caution">
    <text evidence="2">The sequence shown here is derived from an EMBL/GenBank/DDBJ whole genome shotgun (WGS) entry which is preliminary data.</text>
</comment>
<organism evidence="2 3">
    <name type="scientific">Methylobacterium goesingense</name>
    <dbReference type="NCBI Taxonomy" id="243690"/>
    <lineage>
        <taxon>Bacteria</taxon>
        <taxon>Pseudomonadati</taxon>
        <taxon>Pseudomonadota</taxon>
        <taxon>Alphaproteobacteria</taxon>
        <taxon>Hyphomicrobiales</taxon>
        <taxon>Methylobacteriaceae</taxon>
        <taxon>Methylobacterium</taxon>
    </lineage>
</organism>
<gene>
    <name evidence="2" type="ORF">ABID43_002667</name>
</gene>
<dbReference type="RefSeq" id="WP_238276462.1">
    <property type="nucleotide sequence ID" value="NZ_BPQL01000016.1"/>
</dbReference>
<proteinExistence type="predicted"/>
<evidence type="ECO:0000313" key="2">
    <source>
        <dbReference type="EMBL" id="MET3693123.1"/>
    </source>
</evidence>
<keyword evidence="3" id="KW-1185">Reference proteome</keyword>
<dbReference type="EMBL" id="JBEPMM010000006">
    <property type="protein sequence ID" value="MET3693123.1"/>
    <property type="molecule type" value="Genomic_DNA"/>
</dbReference>
<dbReference type="InterPro" id="IPR006757">
    <property type="entry name" value="OGF_rcpt"/>
</dbReference>
<feature type="domain" description="Opioid growth factor receptor (OGFr) conserved" evidence="1">
    <location>
        <begin position="32"/>
        <end position="88"/>
    </location>
</feature>
<name>A0ABV2L5M4_9HYPH</name>